<dbReference type="EMBL" id="HBUF01359227">
    <property type="protein sequence ID" value="CAG6719668.1"/>
    <property type="molecule type" value="Transcribed_RNA"/>
</dbReference>
<feature type="region of interest" description="Disordered" evidence="2">
    <location>
        <begin position="337"/>
        <end position="466"/>
    </location>
</feature>
<protein>
    <submittedName>
        <fullName evidence="4">PERQ amino acid-rich with GYF domain-containing protein CG11148</fullName>
    </submittedName>
</protein>
<sequence>MAESMKFGPEWLRNMSQDGNPSAGPAPPITSSGPKYQLADYRYGREEMLALYDEQGVFNSPAVLALANIDPMLHSETVQTPVSFIPMSEEETRIYNRGFNSRGFSNPSLGSDPVSGGGGKPFNKMNTAPLLLTSPQSANNNSFRNRNAGIERGRGRGAPGGAYHTRPGIGKDGTEIYNNTMNRNRFGVNAELQSSRGWTDRNGILDDSKKEGQGMHNRQQHGLGGASEGNWRRFREDDEPWRPNFNRTNSTGNTAEKWGGRGSWRQQAEQNVRDRDDDKWDKERGNNSKWGDENKSQNHQQNQYSSNQNQQNSNNGSNGVSRLRRYSFNEDNLPEWATENLSETRGGTFDSNGAYHGMYSDEENENPRRNRNHDNTPNSAHYDNSMSPTPQYGSDSPSKHFENISPTRNLDNASPMKPPPVKLSDDANSGYKESSQDKGPEMQHPQHQHSKTSSPSHKNSTGCLSPNQLYYRPFNIPPSLDVNPNPPGGDYSHPVFPFPPYPPHNKVCSPPHLSHLFAAYIPPAMRSDSDSEENLAHIRTEVSKIVKVMFPDSAAACAVLESNHRLDSNELMNQRLSKVVDDIDRLITEEEHKESNQPTSNGIDTNIKDKWLYKDPQGSVQGPFTSAEMAEWYRSGYFRSNLLVRRLCDEQFSPLGDLFHFYGNIPFLADTSFPAIKASDHIASQNTKPLDEALLIQQFRDVQYKRAVHSQQQQLFNTVLNNLKQNENWSKMSPAEQQNMISQHMNRILHTTNMNTAVLINQPTSAPINIPPSNPIMQLVAEMTRQDPHFPTPHAPSQPPPHAPQHRPDPPSHLESPHLNHAPHPDNKPSPGPHVPLDHAAPQNNSVQMFLRQVLAAQQSASMPSPQQMSQMMGPPQPPPQQQPHQNMQGGHIWGGAPNEKEFMPRLDSNYFPQHMGGVPDQNSVPGQTQFDQFVRMLIRNDPNSTENIQPPPRPESKPGPQAQPEPAKPAQVPQPEPSKPVDQHPAKLSAAEEKAKKKKQQEEREQAEAEAKKEREKEEALQKQQEEEKQRKKEEEKRKKAEEQKRKKEEKEKQKKLEEEKRKKVEEESRLLEEQKKKEKEEKRKLEQQRQEEALRKLEQQQLKEKTSNKTWSNSTVTQPTIAQPTLADIQKIEKEQKQQLKQQQQQQQQTKKQQKAQQQTTTGENKTNNNKKSENSKQNKENAAALKLGWTSQKPVPVKTKTIAEIQAEQAEMLAKQLEKEKQERLANPQAQVNVVRNKTQFWGSAASMSTPNYAQASAKPVVPSKVNHVKQPSAIITQSSSGFWDEPVKILSNPPFASKQNSNKNTSSSNKTTSSSNVNSSNNKAKKEEIKIKEIFTTSALKESTSSEIKFINWCTNSLDSMKINDLDIPTFIGFLKEIESPRDVKDYVKLYIGEGKQAINFANQYLEKRQACNEPDNVNFNSAIKANNQQSKSKANSETTKKTTEFVEVKGKNKKNKKGKMRHIDTTLLGFSVTAPPDRFNVGERELPE</sequence>
<feature type="compositionally biased region" description="Low complexity" evidence="2">
    <location>
        <begin position="297"/>
        <end position="318"/>
    </location>
</feature>
<dbReference type="PANTHER" id="PTHR14445">
    <property type="entry name" value="GRB10 INTERACTING GYF PROTEIN"/>
    <property type="match status" value="1"/>
</dbReference>
<feature type="coiled-coil region" evidence="1">
    <location>
        <begin position="1203"/>
        <end position="1230"/>
    </location>
</feature>
<feature type="compositionally biased region" description="Basic and acidic residues" evidence="2">
    <location>
        <begin position="1173"/>
        <end position="1182"/>
    </location>
</feature>
<evidence type="ECO:0000259" key="3">
    <source>
        <dbReference type="PROSITE" id="PS50829"/>
    </source>
</evidence>
<feature type="region of interest" description="Disordered" evidence="2">
    <location>
        <begin position="1"/>
        <end position="33"/>
    </location>
</feature>
<dbReference type="EMBL" id="HBUF01359228">
    <property type="protein sequence ID" value="CAG6719671.1"/>
    <property type="molecule type" value="Transcribed_RNA"/>
</dbReference>
<feature type="compositionally biased region" description="Polar residues" evidence="2">
    <location>
        <begin position="451"/>
        <end position="466"/>
    </location>
</feature>
<feature type="region of interest" description="Disordered" evidence="2">
    <location>
        <begin position="198"/>
        <end position="322"/>
    </location>
</feature>
<accession>A0A8D8V9X5</accession>
<evidence type="ECO:0000313" key="4">
    <source>
        <dbReference type="EMBL" id="CAG6719671.1"/>
    </source>
</evidence>
<feature type="compositionally biased region" description="Basic and acidic residues" evidence="2">
    <location>
        <begin position="1443"/>
        <end position="1455"/>
    </location>
</feature>
<feature type="compositionally biased region" description="Polar residues" evidence="2">
    <location>
        <begin position="375"/>
        <end position="396"/>
    </location>
</feature>
<feature type="compositionally biased region" description="Basic and acidic residues" evidence="2">
    <location>
        <begin position="806"/>
        <end position="827"/>
    </location>
</feature>
<feature type="compositionally biased region" description="Basic residues" evidence="2">
    <location>
        <begin position="1456"/>
        <end position="1465"/>
    </location>
</feature>
<dbReference type="Pfam" id="PF02213">
    <property type="entry name" value="GYF"/>
    <property type="match status" value="1"/>
</dbReference>
<feature type="compositionally biased region" description="Low complexity" evidence="2">
    <location>
        <begin position="858"/>
        <end position="874"/>
    </location>
</feature>
<dbReference type="GO" id="GO:0005829">
    <property type="term" value="C:cytosol"/>
    <property type="evidence" value="ECO:0007669"/>
    <property type="project" value="TreeGrafter"/>
</dbReference>
<dbReference type="Gene3D" id="3.30.1490.40">
    <property type="match status" value="1"/>
</dbReference>
<dbReference type="InterPro" id="IPR035445">
    <property type="entry name" value="GYF-like_dom_sf"/>
</dbReference>
<feature type="compositionally biased region" description="Polar residues" evidence="2">
    <location>
        <begin position="339"/>
        <end position="351"/>
    </location>
</feature>
<dbReference type="InterPro" id="IPR003169">
    <property type="entry name" value="GYF"/>
</dbReference>
<feature type="compositionally biased region" description="Low complexity" evidence="2">
    <location>
        <begin position="1141"/>
        <end position="1172"/>
    </location>
</feature>
<feature type="compositionally biased region" description="Pro residues" evidence="2">
    <location>
        <begin position="790"/>
        <end position="803"/>
    </location>
</feature>
<evidence type="ECO:0000256" key="2">
    <source>
        <dbReference type="SAM" id="MobiDB-lite"/>
    </source>
</evidence>
<feature type="region of interest" description="Disordered" evidence="2">
    <location>
        <begin position="150"/>
        <end position="173"/>
    </location>
</feature>
<feature type="compositionally biased region" description="Basic and acidic residues" evidence="2">
    <location>
        <begin position="980"/>
        <end position="1109"/>
    </location>
</feature>
<feature type="compositionally biased region" description="Low complexity" evidence="2">
    <location>
        <begin position="1301"/>
        <end position="1326"/>
    </location>
</feature>
<feature type="region of interest" description="Disordered" evidence="2">
    <location>
        <begin position="1297"/>
        <end position="1328"/>
    </location>
</feature>
<feature type="region of interest" description="Disordered" evidence="2">
    <location>
        <begin position="787"/>
        <end position="841"/>
    </location>
</feature>
<feature type="region of interest" description="Disordered" evidence="2">
    <location>
        <begin position="943"/>
        <end position="1194"/>
    </location>
</feature>
<dbReference type="InterPro" id="IPR051640">
    <property type="entry name" value="GRB10-interact_GYF"/>
</dbReference>
<keyword evidence="1" id="KW-0175">Coiled coil</keyword>
<evidence type="ECO:0000256" key="1">
    <source>
        <dbReference type="SAM" id="Coils"/>
    </source>
</evidence>
<organism evidence="4">
    <name type="scientific">Cacopsylla melanoneura</name>
    <dbReference type="NCBI Taxonomy" id="428564"/>
    <lineage>
        <taxon>Eukaryota</taxon>
        <taxon>Metazoa</taxon>
        <taxon>Ecdysozoa</taxon>
        <taxon>Arthropoda</taxon>
        <taxon>Hexapoda</taxon>
        <taxon>Insecta</taxon>
        <taxon>Pterygota</taxon>
        <taxon>Neoptera</taxon>
        <taxon>Paraneoptera</taxon>
        <taxon>Hemiptera</taxon>
        <taxon>Sternorrhyncha</taxon>
        <taxon>Psylloidea</taxon>
        <taxon>Psyllidae</taxon>
        <taxon>Psyllinae</taxon>
        <taxon>Cacopsylla</taxon>
    </lineage>
</organism>
<proteinExistence type="predicted"/>
<dbReference type="SUPFAM" id="SSF55277">
    <property type="entry name" value="GYF domain"/>
    <property type="match status" value="1"/>
</dbReference>
<feature type="region of interest" description="Disordered" evidence="2">
    <location>
        <begin position="857"/>
        <end position="927"/>
    </location>
</feature>
<feature type="compositionally biased region" description="Pro residues" evidence="2">
    <location>
        <begin position="962"/>
        <end position="979"/>
    </location>
</feature>
<feature type="compositionally biased region" description="Polar residues" evidence="2">
    <location>
        <begin position="1110"/>
        <end position="1125"/>
    </location>
</feature>
<feature type="compositionally biased region" description="Polar residues" evidence="2">
    <location>
        <begin position="1429"/>
        <end position="1441"/>
    </location>
</feature>
<dbReference type="CDD" id="cd00072">
    <property type="entry name" value="GYF"/>
    <property type="match status" value="1"/>
</dbReference>
<dbReference type="SMART" id="SM00444">
    <property type="entry name" value="GYF"/>
    <property type="match status" value="1"/>
</dbReference>
<name>A0A8D8V9X5_9HEMI</name>
<feature type="compositionally biased region" description="Basic and acidic residues" evidence="2">
    <location>
        <begin position="271"/>
        <end position="296"/>
    </location>
</feature>
<feature type="region of interest" description="Disordered" evidence="2">
    <location>
        <begin position="1429"/>
        <end position="1465"/>
    </location>
</feature>
<dbReference type="PANTHER" id="PTHR14445:SF36">
    <property type="entry name" value="FI03272P-RELATED"/>
    <property type="match status" value="1"/>
</dbReference>
<feature type="domain" description="GYF" evidence="3">
    <location>
        <begin position="608"/>
        <end position="656"/>
    </location>
</feature>
<feature type="compositionally biased region" description="Basic and acidic residues" evidence="2">
    <location>
        <begin position="203"/>
        <end position="213"/>
    </location>
</feature>
<dbReference type="PROSITE" id="PS50829">
    <property type="entry name" value="GYF"/>
    <property type="match status" value="1"/>
</dbReference>
<feature type="compositionally biased region" description="Polar residues" evidence="2">
    <location>
        <begin position="245"/>
        <end position="254"/>
    </location>
</feature>
<feature type="compositionally biased region" description="Basic and acidic residues" evidence="2">
    <location>
        <begin position="365"/>
        <end position="374"/>
    </location>
</feature>
<reference evidence="4" key="1">
    <citation type="submission" date="2021-05" db="EMBL/GenBank/DDBJ databases">
        <authorList>
            <person name="Alioto T."/>
            <person name="Alioto T."/>
            <person name="Gomez Garrido J."/>
        </authorList>
    </citation>
    <scope>NUCLEOTIDE SEQUENCE</scope>
</reference>